<dbReference type="SMART" id="SM00387">
    <property type="entry name" value="HATPase_c"/>
    <property type="match status" value="1"/>
</dbReference>
<dbReference type="InterPro" id="IPR003661">
    <property type="entry name" value="HisK_dim/P_dom"/>
</dbReference>
<keyword evidence="4" id="KW-0597">Phosphoprotein</keyword>
<dbReference type="PANTHER" id="PTHR45436">
    <property type="entry name" value="SENSOR HISTIDINE KINASE YKOH"/>
    <property type="match status" value="1"/>
</dbReference>
<name>A0A1C1Z0D3_9HYPH</name>
<dbReference type="Proteomes" id="UP000094795">
    <property type="component" value="Unassembled WGS sequence"/>
</dbReference>
<feature type="transmembrane region" description="Helical" evidence="10">
    <location>
        <begin position="171"/>
        <end position="198"/>
    </location>
</feature>
<comment type="catalytic activity">
    <reaction evidence="1">
        <text>ATP + protein L-histidine = ADP + protein N-phospho-L-histidine.</text>
        <dbReference type="EC" id="2.7.13.3"/>
    </reaction>
</comment>
<dbReference type="InterPro" id="IPR050428">
    <property type="entry name" value="TCS_sensor_his_kinase"/>
</dbReference>
<protein>
    <recommendedName>
        <fullName evidence="3">histidine kinase</fullName>
        <ecNumber evidence="3">2.7.13.3</ecNumber>
    </recommendedName>
</protein>
<evidence type="ECO:0000256" key="7">
    <source>
        <dbReference type="ARBA" id="ARBA00022777"/>
    </source>
</evidence>
<dbReference type="GO" id="GO:0000155">
    <property type="term" value="F:phosphorelay sensor kinase activity"/>
    <property type="evidence" value="ECO:0007669"/>
    <property type="project" value="InterPro"/>
</dbReference>
<keyword evidence="6 10" id="KW-0812">Transmembrane</keyword>
<dbReference type="PROSITE" id="PS50885">
    <property type="entry name" value="HAMP"/>
    <property type="match status" value="1"/>
</dbReference>
<dbReference type="InterPro" id="IPR036097">
    <property type="entry name" value="HisK_dim/P_sf"/>
</dbReference>
<dbReference type="Gene3D" id="1.10.287.130">
    <property type="match status" value="1"/>
</dbReference>
<dbReference type="EMBL" id="LQZT01000001">
    <property type="protein sequence ID" value="OCW59224.1"/>
    <property type="molecule type" value="Genomic_DNA"/>
</dbReference>
<dbReference type="AlphaFoldDB" id="A0A1C1Z0D3"/>
<dbReference type="STRING" id="1480615.AWJ14_09195"/>
<keyword evidence="10" id="KW-0472">Membrane</keyword>
<accession>A0A1C1Z0D3</accession>
<evidence type="ECO:0000259" key="11">
    <source>
        <dbReference type="PROSITE" id="PS50109"/>
    </source>
</evidence>
<dbReference type="Pfam" id="PF08521">
    <property type="entry name" value="2CSK_N"/>
    <property type="match status" value="1"/>
</dbReference>
<keyword evidence="7 13" id="KW-0418">Kinase</keyword>
<evidence type="ECO:0000256" key="10">
    <source>
        <dbReference type="SAM" id="Phobius"/>
    </source>
</evidence>
<evidence type="ECO:0000313" key="14">
    <source>
        <dbReference type="Proteomes" id="UP000094795"/>
    </source>
</evidence>
<dbReference type="PROSITE" id="PS50109">
    <property type="entry name" value="HIS_KIN"/>
    <property type="match status" value="1"/>
</dbReference>
<feature type="domain" description="HAMP" evidence="12">
    <location>
        <begin position="195"/>
        <end position="246"/>
    </location>
</feature>
<evidence type="ECO:0000313" key="13">
    <source>
        <dbReference type="EMBL" id="OCW59224.1"/>
    </source>
</evidence>
<evidence type="ECO:0000256" key="2">
    <source>
        <dbReference type="ARBA" id="ARBA00004370"/>
    </source>
</evidence>
<dbReference type="InterPro" id="IPR005467">
    <property type="entry name" value="His_kinase_dom"/>
</dbReference>
<reference evidence="13 14" key="1">
    <citation type="submission" date="2015-12" db="EMBL/GenBank/DDBJ databases">
        <authorList>
            <person name="Shamseldin A."/>
            <person name="Moawad H."/>
            <person name="Abd El-Rahim W.M."/>
            <person name="Sadowsky M.J."/>
        </authorList>
    </citation>
    <scope>NUCLEOTIDE SEQUENCE [LARGE SCALE GENOMIC DNA]</scope>
    <source>
        <strain evidence="13 14">JC234</strain>
    </source>
</reference>
<evidence type="ECO:0000256" key="8">
    <source>
        <dbReference type="ARBA" id="ARBA00022989"/>
    </source>
</evidence>
<dbReference type="PANTHER" id="PTHR45436:SF1">
    <property type="entry name" value="SENSOR PROTEIN QSEC"/>
    <property type="match status" value="1"/>
</dbReference>
<evidence type="ECO:0000256" key="3">
    <source>
        <dbReference type="ARBA" id="ARBA00012438"/>
    </source>
</evidence>
<evidence type="ECO:0000256" key="5">
    <source>
        <dbReference type="ARBA" id="ARBA00022679"/>
    </source>
</evidence>
<dbReference type="Gene3D" id="3.30.565.10">
    <property type="entry name" value="Histidine kinase-like ATPase, C-terminal domain"/>
    <property type="match status" value="1"/>
</dbReference>
<comment type="caution">
    <text evidence="13">The sequence shown here is derived from an EMBL/GenBank/DDBJ whole genome shotgun (WGS) entry which is preliminary data.</text>
</comment>
<dbReference type="SUPFAM" id="SSF55874">
    <property type="entry name" value="ATPase domain of HSP90 chaperone/DNA topoisomerase II/histidine kinase"/>
    <property type="match status" value="1"/>
</dbReference>
<evidence type="ECO:0000256" key="6">
    <source>
        <dbReference type="ARBA" id="ARBA00022692"/>
    </source>
</evidence>
<keyword evidence="14" id="KW-1185">Reference proteome</keyword>
<feature type="domain" description="Histidine kinase" evidence="11">
    <location>
        <begin position="254"/>
        <end position="463"/>
    </location>
</feature>
<dbReference type="SMART" id="SM00388">
    <property type="entry name" value="HisKA"/>
    <property type="match status" value="1"/>
</dbReference>
<organism evidence="13 14">
    <name type="scientific">Hoeflea olei</name>
    <dbReference type="NCBI Taxonomy" id="1480615"/>
    <lineage>
        <taxon>Bacteria</taxon>
        <taxon>Pseudomonadati</taxon>
        <taxon>Pseudomonadota</taxon>
        <taxon>Alphaproteobacteria</taxon>
        <taxon>Hyphomicrobiales</taxon>
        <taxon>Rhizobiaceae</taxon>
        <taxon>Hoeflea</taxon>
    </lineage>
</organism>
<gene>
    <name evidence="13" type="ORF">AWJ14_09195</name>
</gene>
<keyword evidence="5" id="KW-0808">Transferase</keyword>
<dbReference type="CDD" id="cd00082">
    <property type="entry name" value="HisKA"/>
    <property type="match status" value="1"/>
</dbReference>
<dbReference type="InterPro" id="IPR013727">
    <property type="entry name" value="2CSK_N"/>
</dbReference>
<dbReference type="GO" id="GO:0005886">
    <property type="term" value="C:plasma membrane"/>
    <property type="evidence" value="ECO:0007669"/>
    <property type="project" value="TreeGrafter"/>
</dbReference>
<evidence type="ECO:0000256" key="9">
    <source>
        <dbReference type="ARBA" id="ARBA00023012"/>
    </source>
</evidence>
<dbReference type="Pfam" id="PF02518">
    <property type="entry name" value="HATPase_c"/>
    <property type="match status" value="1"/>
</dbReference>
<dbReference type="OrthoDB" id="8673316at2"/>
<dbReference type="RefSeq" id="WP_066173511.1">
    <property type="nucleotide sequence ID" value="NZ_LQZT01000001.1"/>
</dbReference>
<evidence type="ECO:0000256" key="4">
    <source>
        <dbReference type="ARBA" id="ARBA00022553"/>
    </source>
</evidence>
<dbReference type="InterPro" id="IPR003594">
    <property type="entry name" value="HATPase_dom"/>
</dbReference>
<keyword evidence="8 10" id="KW-1133">Transmembrane helix</keyword>
<proteinExistence type="predicted"/>
<dbReference type="Pfam" id="PF00512">
    <property type="entry name" value="HisKA"/>
    <property type="match status" value="1"/>
</dbReference>
<dbReference type="InterPro" id="IPR003660">
    <property type="entry name" value="HAMP_dom"/>
</dbReference>
<dbReference type="EC" id="2.7.13.3" evidence="3"/>
<dbReference type="SUPFAM" id="SSF47384">
    <property type="entry name" value="Homodimeric domain of signal transducing histidine kinase"/>
    <property type="match status" value="1"/>
</dbReference>
<keyword evidence="9" id="KW-0902">Two-component regulatory system</keyword>
<sequence length="476" mass="50700">MSDAPFGPQAFPSRSIAWRLTLLLTLLLTIAAAATLAAALSYGQTAATRAFDRLLTGAALQIAERISVEDGETVVDIPLSAFGLLSLAAEDRIFYRVIGPDGSTLTGDESFPLPDRAKAQSGSVLYDTTFSGEPVRAIRMQRFLAERAVRGPITVVVAQTLRARSELANEIVARAVIGVVIAGALTLTLALLAMYLALSPLRRIERAILARDPLDLTPLSTTTPREVEALVSAINRFMARLDRRVSAMQDFVADAAHQMRTPITALRAQTELAMEEEDPRKLRALQRRIRDRAIGVSRLTDQLLSHALVTHRADAVTLEWLDLRRVAVEAEREARRTGGAEAVALDLPADPVMVTGDAFSLREAARNLITNALAHGKPPVTLGVRVTAAETAVIAARDCGPGMSPRQIERIGERFARDASNPQSAGLGLAIVAEVAEFHQGAVRAGAAAEGGFEVGIEMPLAPAGPAAPSDKGDAS</sequence>
<evidence type="ECO:0000256" key="1">
    <source>
        <dbReference type="ARBA" id="ARBA00000085"/>
    </source>
</evidence>
<evidence type="ECO:0000259" key="12">
    <source>
        <dbReference type="PROSITE" id="PS50885"/>
    </source>
</evidence>
<comment type="subcellular location">
    <subcellularLocation>
        <location evidence="2">Membrane</location>
    </subcellularLocation>
</comment>
<dbReference type="InterPro" id="IPR036890">
    <property type="entry name" value="HATPase_C_sf"/>
</dbReference>